<dbReference type="GO" id="GO:0050532">
    <property type="term" value="F:2-phosphosulfolactate phosphatase activity"/>
    <property type="evidence" value="ECO:0007669"/>
    <property type="project" value="InterPro"/>
</dbReference>
<dbReference type="EMBL" id="AP023366">
    <property type="protein sequence ID" value="BCJ86877.1"/>
    <property type="molecule type" value="Genomic_DNA"/>
</dbReference>
<sequence>MRKIHVVLRKEEIDEQKISRCTAVAIRKSAGARAVYTASLLNGKAVADRLLRQPGEETFVLGNHPAQASDVLRATRVGHFIAREGMGESTVFASQKGILPVIPQLVNGQWVHR</sequence>
<dbReference type="AlphaFoldDB" id="A0A7I8DA78"/>
<name>A0A7I8DA78_9BACL</name>
<dbReference type="SUPFAM" id="SSF142823">
    <property type="entry name" value="ComB-like"/>
    <property type="match status" value="1"/>
</dbReference>
<dbReference type="GO" id="GO:0000287">
    <property type="term" value="F:magnesium ion binding"/>
    <property type="evidence" value="ECO:0007669"/>
    <property type="project" value="InterPro"/>
</dbReference>
<evidence type="ECO:0000313" key="1">
    <source>
        <dbReference type="EMBL" id="BCJ86877.1"/>
    </source>
</evidence>
<dbReference type="KEGG" id="eff:skT53_18620"/>
<evidence type="ECO:0000313" key="2">
    <source>
        <dbReference type="Proteomes" id="UP000593802"/>
    </source>
</evidence>
<organism evidence="1 2">
    <name type="scientific">Effusibacillus dendaii</name>
    <dbReference type="NCBI Taxonomy" id="2743772"/>
    <lineage>
        <taxon>Bacteria</taxon>
        <taxon>Bacillati</taxon>
        <taxon>Bacillota</taxon>
        <taxon>Bacilli</taxon>
        <taxon>Bacillales</taxon>
        <taxon>Alicyclobacillaceae</taxon>
        <taxon>Effusibacillus</taxon>
    </lineage>
</organism>
<gene>
    <name evidence="1" type="ORF">skT53_18620</name>
</gene>
<dbReference type="InterPro" id="IPR036702">
    <property type="entry name" value="ComB-like_sf"/>
</dbReference>
<dbReference type="Proteomes" id="UP000593802">
    <property type="component" value="Chromosome"/>
</dbReference>
<proteinExistence type="predicted"/>
<protein>
    <submittedName>
        <fullName evidence="1">Uncharacterized protein</fullName>
    </submittedName>
</protein>
<accession>A0A7I8DA78</accession>
<keyword evidence="2" id="KW-1185">Reference proteome</keyword>
<reference evidence="1 2" key="1">
    <citation type="submission" date="2020-08" db="EMBL/GenBank/DDBJ databases">
        <title>Complete Genome Sequence of Effusibacillus dendaii Strain skT53, Isolated from Farmland soil.</title>
        <authorList>
            <person name="Konishi T."/>
            <person name="Kawasaki H."/>
        </authorList>
    </citation>
    <scope>NUCLEOTIDE SEQUENCE [LARGE SCALE GENOMIC DNA]</scope>
    <source>
        <strain evidence="2">skT53</strain>
    </source>
</reference>
<dbReference type="RefSeq" id="WP_200756332.1">
    <property type="nucleotide sequence ID" value="NZ_AP023366.1"/>
</dbReference>